<evidence type="ECO:0000313" key="3">
    <source>
        <dbReference type="Proteomes" id="UP000055060"/>
    </source>
</evidence>
<evidence type="ECO:0000313" key="2">
    <source>
        <dbReference type="EMBL" id="GAP16088.1"/>
    </source>
</evidence>
<dbReference type="RefSeq" id="WP_075075472.1">
    <property type="nucleotide sequence ID" value="NZ_DF967973.1"/>
</dbReference>
<feature type="chain" id="PRO_5005512961" description="Lipoprotein" evidence="1">
    <location>
        <begin position="23"/>
        <end position="129"/>
    </location>
</feature>
<dbReference type="OrthoDB" id="165577at2"/>
<feature type="signal peptide" evidence="1">
    <location>
        <begin position="1"/>
        <end position="22"/>
    </location>
</feature>
<proteinExistence type="predicted"/>
<gene>
    <name evidence="2" type="ORF">LARV_03884</name>
</gene>
<name>A0A0K8MXV7_9CHLR</name>
<protein>
    <recommendedName>
        <fullName evidence="4">Lipoprotein</fullName>
    </recommendedName>
</protein>
<dbReference type="AlphaFoldDB" id="A0A0K8MXV7"/>
<sequence>MRRFVLLLLSLTLALLLLTACSGGKDDAAQTVAAYLQALIARQSDQLSTLSCADWEASALTEMDAFQNVEAQLVGPDCATTGQDGDTTLVMCSGKITASYNGELQEFPLGDRVFKVATEGGELRVCGYR</sequence>
<dbReference type="EMBL" id="DF967973">
    <property type="protein sequence ID" value="GAP16088.1"/>
    <property type="molecule type" value="Genomic_DNA"/>
</dbReference>
<keyword evidence="1" id="KW-0732">Signal</keyword>
<dbReference type="PROSITE" id="PS51257">
    <property type="entry name" value="PROKAR_LIPOPROTEIN"/>
    <property type="match status" value="1"/>
</dbReference>
<evidence type="ECO:0000256" key="1">
    <source>
        <dbReference type="SAM" id="SignalP"/>
    </source>
</evidence>
<evidence type="ECO:0008006" key="4">
    <source>
        <dbReference type="Google" id="ProtNLM"/>
    </source>
</evidence>
<accession>A0A0K8MXV7</accession>
<dbReference type="Proteomes" id="UP000055060">
    <property type="component" value="Unassembled WGS sequence"/>
</dbReference>
<organism evidence="2">
    <name type="scientific">Longilinea arvoryzae</name>
    <dbReference type="NCBI Taxonomy" id="360412"/>
    <lineage>
        <taxon>Bacteria</taxon>
        <taxon>Bacillati</taxon>
        <taxon>Chloroflexota</taxon>
        <taxon>Anaerolineae</taxon>
        <taxon>Anaerolineales</taxon>
        <taxon>Anaerolineaceae</taxon>
        <taxon>Longilinea</taxon>
    </lineage>
</organism>
<reference evidence="2" key="1">
    <citation type="submission" date="2015-07" db="EMBL/GenBank/DDBJ databases">
        <title>Draft Genome Sequences of Anaerolinea thermolimosa IMO-1, Bellilinea caldifistulae GOMI-1, Leptolinea tardivitalis YMTK-2, Levilinea saccharolytica KIBI-1,Longilinea arvoryzae KOME-1, Previously Described as Members of the Anaerolineaceae (Chloroflexi).</title>
        <authorList>
            <person name="Sekiguchi Y."/>
            <person name="Ohashi A."/>
            <person name="Matsuura N."/>
            <person name="Tourlousse M.D."/>
        </authorList>
    </citation>
    <scope>NUCLEOTIDE SEQUENCE [LARGE SCALE GENOMIC DNA]</scope>
    <source>
        <strain evidence="2">KOME-1</strain>
    </source>
</reference>
<dbReference type="STRING" id="360412.LARV_03884"/>
<keyword evidence="3" id="KW-1185">Reference proteome</keyword>